<keyword evidence="1" id="KW-1133">Transmembrane helix</keyword>
<dbReference type="RefSeq" id="WP_330195230.1">
    <property type="nucleotide sequence ID" value="NZ_JAZDRO010000001.1"/>
</dbReference>
<comment type="caution">
    <text evidence="2">The sequence shown here is derived from an EMBL/GenBank/DDBJ whole genome shotgun (WGS) entry which is preliminary data.</text>
</comment>
<evidence type="ECO:0000313" key="3">
    <source>
        <dbReference type="Proteomes" id="UP001310692"/>
    </source>
</evidence>
<keyword evidence="1" id="KW-0812">Transmembrane</keyword>
<dbReference type="EMBL" id="JAZDRO010000001">
    <property type="protein sequence ID" value="MEE2565698.1"/>
    <property type="molecule type" value="Genomic_DNA"/>
</dbReference>
<gene>
    <name evidence="2" type="ORF">V0U35_03320</name>
</gene>
<feature type="transmembrane region" description="Helical" evidence="1">
    <location>
        <begin position="63"/>
        <end position="83"/>
    </location>
</feature>
<dbReference type="Proteomes" id="UP001310692">
    <property type="component" value="Unassembled WGS sequence"/>
</dbReference>
<sequence>MSIGNLAKTAKVAALLAFLLPWVTFSCSGETFARASGLDLAIGQITVADINTGEPERETMSPVLPVLAAAILLAAGLVAGFVMTSRRKNAVMAAAAGLALASSFYGISTLEDEMVRQARESDTADSYGMSEGIARQIRVQEQAGYWFALAAMLSATVLAGAAASGMRLSRED</sequence>
<name>A0ABU7LVW0_9PROT</name>
<evidence type="ECO:0000256" key="1">
    <source>
        <dbReference type="SAM" id="Phobius"/>
    </source>
</evidence>
<feature type="transmembrane region" description="Helical" evidence="1">
    <location>
        <begin position="145"/>
        <end position="166"/>
    </location>
</feature>
<organism evidence="2 3">
    <name type="scientific">Hyphobacterium marinum</name>
    <dbReference type="NCBI Taxonomy" id="3116574"/>
    <lineage>
        <taxon>Bacteria</taxon>
        <taxon>Pseudomonadati</taxon>
        <taxon>Pseudomonadota</taxon>
        <taxon>Alphaproteobacteria</taxon>
        <taxon>Maricaulales</taxon>
        <taxon>Maricaulaceae</taxon>
        <taxon>Hyphobacterium</taxon>
    </lineage>
</organism>
<keyword evidence="3" id="KW-1185">Reference proteome</keyword>
<protein>
    <submittedName>
        <fullName evidence="2">Uncharacterized protein</fullName>
    </submittedName>
</protein>
<keyword evidence="1" id="KW-0472">Membrane</keyword>
<evidence type="ECO:0000313" key="2">
    <source>
        <dbReference type="EMBL" id="MEE2565698.1"/>
    </source>
</evidence>
<reference evidence="2 3" key="1">
    <citation type="submission" date="2024-01" db="EMBL/GenBank/DDBJ databases">
        <title>Hyphobacterium bacterium isolated from marine sediment.</title>
        <authorList>
            <person name="Zhao S."/>
        </authorList>
    </citation>
    <scope>NUCLEOTIDE SEQUENCE [LARGE SCALE GENOMIC DNA]</scope>
    <source>
        <strain evidence="2 3">Y60-23</strain>
    </source>
</reference>
<proteinExistence type="predicted"/>
<accession>A0ABU7LVW0</accession>